<feature type="region of interest" description="Disordered" evidence="3">
    <location>
        <begin position="1"/>
        <end position="45"/>
    </location>
</feature>
<keyword evidence="1" id="KW-0547">Nucleotide-binding</keyword>
<dbReference type="RefSeq" id="XP_012895727.1">
    <property type="nucleotide sequence ID" value="XM_013040273.1"/>
</dbReference>
<feature type="compositionally biased region" description="Acidic residues" evidence="3">
    <location>
        <begin position="413"/>
        <end position="458"/>
    </location>
</feature>
<name>D8M0U0_BLAHO</name>
<dbReference type="InterPro" id="IPR050755">
    <property type="entry name" value="TRAFAC_YlqF/YawG_RiboMat"/>
</dbReference>
<dbReference type="InterPro" id="IPR027417">
    <property type="entry name" value="P-loop_NTPase"/>
</dbReference>
<accession>D8M0U0</accession>
<proteinExistence type="predicted"/>
<organism evidence="4">
    <name type="scientific">Blastocystis hominis</name>
    <dbReference type="NCBI Taxonomy" id="12968"/>
    <lineage>
        <taxon>Eukaryota</taxon>
        <taxon>Sar</taxon>
        <taxon>Stramenopiles</taxon>
        <taxon>Bigyra</taxon>
        <taxon>Opalozoa</taxon>
        <taxon>Opalinata</taxon>
        <taxon>Blastocystidae</taxon>
        <taxon>Blastocystis</taxon>
    </lineage>
</organism>
<dbReference type="AlphaFoldDB" id="D8M0U0"/>
<evidence type="ECO:0008006" key="6">
    <source>
        <dbReference type="Google" id="ProtNLM"/>
    </source>
</evidence>
<dbReference type="GO" id="GO:0005730">
    <property type="term" value="C:nucleolus"/>
    <property type="evidence" value="ECO:0007669"/>
    <property type="project" value="TreeGrafter"/>
</dbReference>
<evidence type="ECO:0000313" key="5">
    <source>
        <dbReference type="Proteomes" id="UP000008312"/>
    </source>
</evidence>
<feature type="region of interest" description="Disordered" evidence="3">
    <location>
        <begin position="390"/>
        <end position="458"/>
    </location>
</feature>
<dbReference type="SUPFAM" id="SSF52540">
    <property type="entry name" value="P-loop containing nucleoside triphosphate hydrolases"/>
    <property type="match status" value="1"/>
</dbReference>
<evidence type="ECO:0000256" key="2">
    <source>
        <dbReference type="ARBA" id="ARBA00023134"/>
    </source>
</evidence>
<evidence type="ECO:0000256" key="1">
    <source>
        <dbReference type="ARBA" id="ARBA00022741"/>
    </source>
</evidence>
<reference evidence="4" key="1">
    <citation type="submission" date="2010-02" db="EMBL/GenBank/DDBJ databases">
        <title>Sequencing and annotation of the Blastocystis hominis genome.</title>
        <authorList>
            <person name="Wincker P."/>
        </authorList>
    </citation>
    <scope>NUCLEOTIDE SEQUENCE</scope>
    <source>
        <strain evidence="4">Singapore isolate B</strain>
    </source>
</reference>
<dbReference type="PANTHER" id="PTHR11089">
    <property type="entry name" value="GTP-BINDING PROTEIN-RELATED"/>
    <property type="match status" value="1"/>
</dbReference>
<feature type="compositionally biased region" description="Basic and acidic residues" evidence="3">
    <location>
        <begin position="20"/>
        <end position="31"/>
    </location>
</feature>
<feature type="compositionally biased region" description="Basic and acidic residues" evidence="3">
    <location>
        <begin position="1"/>
        <end position="13"/>
    </location>
</feature>
<dbReference type="GeneID" id="24919034"/>
<dbReference type="OrthoDB" id="444945at2759"/>
<dbReference type="EMBL" id="FN668644">
    <property type="protein sequence ID" value="CBK21679.2"/>
    <property type="molecule type" value="Genomic_DNA"/>
</dbReference>
<dbReference type="Gene3D" id="3.40.50.300">
    <property type="entry name" value="P-loop containing nucleotide triphosphate hydrolases"/>
    <property type="match status" value="1"/>
</dbReference>
<sequence length="458" mass="52511">MKELAAKERAEARAKRREQRAREEAIARGEEVSDMEPMEAENASADASNPIRLHVNDDGATLTDLISNSDVILEVVDARDAINTRCFSVEKAIADEFPSTRVILILTKIDLVPRALLASLLDTLPAELPVILWKNTTLPPQTRSRGRKPAHFFGVRRIARQSGFANFVFGPDYLMECLRNIQKSRGDWINVAVVGFYGVGRHEVLRAIMQNSPRYHADQLITAGDSVLRRIDDSIQLFTVPGLVSLQPRDCEHFDYLFKCHPRGFMTIDSRELCRDLIGSLDGHLLSFFYQIPAFSTYEEFIGLLEERVEDKKNMRPSTAARQVLTDWASNRLPHYAEAERSAVQTVQTEVLKRWKEEMGYEAVLERMKKDPELDRYAMKPLERVFRTPNVQPEEETLDYSCFLPAAERKREEEEEEEEMEEEEEVPELVDDDEEEEEEEGEGEETELVDDEDAALLE</sequence>
<keyword evidence="5" id="KW-1185">Reference proteome</keyword>
<dbReference type="PANTHER" id="PTHR11089:SF30">
    <property type="entry name" value="GUANINE NUCLEOTIDE-BINDING PROTEIN-LIKE 3 HOMOLOG"/>
    <property type="match status" value="1"/>
</dbReference>
<protein>
    <recommendedName>
        <fullName evidence="6">Guanine nucleotide-binding protein-like 3 N-terminal domain-containing protein</fullName>
    </recommendedName>
</protein>
<dbReference type="GO" id="GO:0005525">
    <property type="term" value="F:GTP binding"/>
    <property type="evidence" value="ECO:0007669"/>
    <property type="project" value="UniProtKB-KW"/>
</dbReference>
<dbReference type="InParanoid" id="D8M0U0"/>
<keyword evidence="2" id="KW-0342">GTP-binding</keyword>
<dbReference type="Proteomes" id="UP000008312">
    <property type="component" value="Unassembled WGS sequence"/>
</dbReference>
<evidence type="ECO:0000256" key="3">
    <source>
        <dbReference type="SAM" id="MobiDB-lite"/>
    </source>
</evidence>
<evidence type="ECO:0000313" key="4">
    <source>
        <dbReference type="EMBL" id="CBK21679.2"/>
    </source>
</evidence>
<gene>
    <name evidence="4" type="ORF">GSBLH_T00001807001</name>
</gene>